<keyword evidence="1 2" id="KW-0378">Hydrolase</keyword>
<evidence type="ECO:0000256" key="1">
    <source>
        <dbReference type="PROSITE-ProRule" id="PRU00520"/>
    </source>
</evidence>
<dbReference type="InterPro" id="IPR017968">
    <property type="entry name" value="Acylphosphatase_CS"/>
</dbReference>
<dbReference type="SUPFAM" id="SSF54975">
    <property type="entry name" value="Acylphosphatase/BLUF domain-like"/>
    <property type="match status" value="1"/>
</dbReference>
<dbReference type="PROSITE" id="PS51160">
    <property type="entry name" value="ACYLPHOSPHATASE_3"/>
    <property type="match status" value="1"/>
</dbReference>
<accession>A0A6A6WD75</accession>
<dbReference type="GO" id="GO:0003998">
    <property type="term" value="F:acylphosphatase activity"/>
    <property type="evidence" value="ECO:0007669"/>
    <property type="project" value="UniProtKB-EC"/>
</dbReference>
<feature type="domain" description="Acylphosphatase-like" evidence="5">
    <location>
        <begin position="4"/>
        <end position="91"/>
    </location>
</feature>
<dbReference type="AlphaFoldDB" id="A0A6A6WD75"/>
<organism evidence="6 7">
    <name type="scientific">Pseudovirgaria hyperparasitica</name>
    <dbReference type="NCBI Taxonomy" id="470096"/>
    <lineage>
        <taxon>Eukaryota</taxon>
        <taxon>Fungi</taxon>
        <taxon>Dikarya</taxon>
        <taxon>Ascomycota</taxon>
        <taxon>Pezizomycotina</taxon>
        <taxon>Dothideomycetes</taxon>
        <taxon>Dothideomycetes incertae sedis</taxon>
        <taxon>Acrospermales</taxon>
        <taxon>Acrospermaceae</taxon>
        <taxon>Pseudovirgaria</taxon>
    </lineage>
</organism>
<dbReference type="RefSeq" id="XP_033602465.1">
    <property type="nucleotide sequence ID" value="XM_033746793.1"/>
</dbReference>
<feature type="active site" evidence="1">
    <location>
        <position position="37"/>
    </location>
</feature>
<evidence type="ECO:0000256" key="2">
    <source>
        <dbReference type="RuleBase" id="RU000553"/>
    </source>
</evidence>
<reference evidence="6" key="1">
    <citation type="journal article" date="2020" name="Stud. Mycol.">
        <title>101 Dothideomycetes genomes: a test case for predicting lifestyles and emergence of pathogens.</title>
        <authorList>
            <person name="Haridas S."/>
            <person name="Albert R."/>
            <person name="Binder M."/>
            <person name="Bloem J."/>
            <person name="Labutti K."/>
            <person name="Salamov A."/>
            <person name="Andreopoulos B."/>
            <person name="Baker S."/>
            <person name="Barry K."/>
            <person name="Bills G."/>
            <person name="Bluhm B."/>
            <person name="Cannon C."/>
            <person name="Castanera R."/>
            <person name="Culley D."/>
            <person name="Daum C."/>
            <person name="Ezra D."/>
            <person name="Gonzalez J."/>
            <person name="Henrissat B."/>
            <person name="Kuo A."/>
            <person name="Liang C."/>
            <person name="Lipzen A."/>
            <person name="Lutzoni F."/>
            <person name="Magnuson J."/>
            <person name="Mondo S."/>
            <person name="Nolan M."/>
            <person name="Ohm R."/>
            <person name="Pangilinan J."/>
            <person name="Park H.-J."/>
            <person name="Ramirez L."/>
            <person name="Alfaro M."/>
            <person name="Sun H."/>
            <person name="Tritt A."/>
            <person name="Yoshinaga Y."/>
            <person name="Zwiers L.-H."/>
            <person name="Turgeon B."/>
            <person name="Goodwin S."/>
            <person name="Spatafora J."/>
            <person name="Crous P."/>
            <person name="Grigoriev I."/>
        </authorList>
    </citation>
    <scope>NUCLEOTIDE SEQUENCE</scope>
    <source>
        <strain evidence="6">CBS 121739</strain>
    </source>
</reference>
<dbReference type="InterPro" id="IPR001792">
    <property type="entry name" value="Acylphosphatase-like_dom"/>
</dbReference>
<evidence type="ECO:0000313" key="6">
    <source>
        <dbReference type="EMBL" id="KAF2760014.1"/>
    </source>
</evidence>
<evidence type="ECO:0000259" key="5">
    <source>
        <dbReference type="PROSITE" id="PS51160"/>
    </source>
</evidence>
<dbReference type="Pfam" id="PF00708">
    <property type="entry name" value="Acylphosphatase"/>
    <property type="match status" value="1"/>
</dbReference>
<evidence type="ECO:0000256" key="4">
    <source>
        <dbReference type="SAM" id="MobiDB-lite"/>
    </source>
</evidence>
<dbReference type="OrthoDB" id="7961613at2759"/>
<dbReference type="Proteomes" id="UP000799437">
    <property type="component" value="Unassembled WGS sequence"/>
</dbReference>
<dbReference type="PANTHER" id="PTHR47268">
    <property type="entry name" value="ACYLPHOSPHATASE"/>
    <property type="match status" value="1"/>
</dbReference>
<dbReference type="PANTHER" id="PTHR47268:SF4">
    <property type="entry name" value="ACYLPHOSPHATASE"/>
    <property type="match status" value="1"/>
</dbReference>
<dbReference type="Gene3D" id="3.30.70.100">
    <property type="match status" value="1"/>
</dbReference>
<evidence type="ECO:0000256" key="3">
    <source>
        <dbReference type="RuleBase" id="RU004168"/>
    </source>
</evidence>
<proteinExistence type="inferred from homology"/>
<name>A0A6A6WD75_9PEZI</name>
<feature type="region of interest" description="Disordered" evidence="4">
    <location>
        <begin position="72"/>
        <end position="91"/>
    </location>
</feature>
<dbReference type="GeneID" id="54487847"/>
<dbReference type="EC" id="3.6.1.7" evidence="1 2"/>
<feature type="compositionally biased region" description="Basic and acidic residues" evidence="4">
    <location>
        <begin position="72"/>
        <end position="85"/>
    </location>
</feature>
<dbReference type="PRINTS" id="PR00112">
    <property type="entry name" value="ACYLPHPHTASE"/>
</dbReference>
<comment type="catalytic activity">
    <reaction evidence="1 2">
        <text>an acyl phosphate + H2O = a carboxylate + phosphate + H(+)</text>
        <dbReference type="Rhea" id="RHEA:14965"/>
        <dbReference type="ChEBI" id="CHEBI:15377"/>
        <dbReference type="ChEBI" id="CHEBI:15378"/>
        <dbReference type="ChEBI" id="CHEBI:29067"/>
        <dbReference type="ChEBI" id="CHEBI:43474"/>
        <dbReference type="ChEBI" id="CHEBI:59918"/>
        <dbReference type="EC" id="3.6.1.7"/>
    </reaction>
</comment>
<keyword evidence="7" id="KW-1185">Reference proteome</keyword>
<dbReference type="PROSITE" id="PS00151">
    <property type="entry name" value="ACYLPHOSPHATASE_2"/>
    <property type="match status" value="1"/>
</dbReference>
<dbReference type="InterPro" id="IPR036046">
    <property type="entry name" value="Acylphosphatase-like_dom_sf"/>
</dbReference>
<feature type="active site" evidence="1">
    <location>
        <position position="19"/>
    </location>
</feature>
<gene>
    <name evidence="6" type="ORF">EJ05DRAFT_499203</name>
</gene>
<sequence>MSQRFSYKVTGRVQGVCFRMETVKAANACGVTGYVKNASDGSVVGEAQGDSSSLQKFEQFLNKGPSAARVSGVEKTDLEVKEGESQFHQMR</sequence>
<dbReference type="PROSITE" id="PS00150">
    <property type="entry name" value="ACYLPHOSPHATASE_1"/>
    <property type="match status" value="1"/>
</dbReference>
<dbReference type="EMBL" id="ML996569">
    <property type="protein sequence ID" value="KAF2760014.1"/>
    <property type="molecule type" value="Genomic_DNA"/>
</dbReference>
<comment type="similarity">
    <text evidence="3">Belongs to the acylphosphatase family.</text>
</comment>
<evidence type="ECO:0000313" key="7">
    <source>
        <dbReference type="Proteomes" id="UP000799437"/>
    </source>
</evidence>
<dbReference type="InterPro" id="IPR020456">
    <property type="entry name" value="Acylphosphatase"/>
</dbReference>
<protein>
    <recommendedName>
        <fullName evidence="1 2">Acylphosphatase</fullName>
        <ecNumber evidence="1 2">3.6.1.7</ecNumber>
    </recommendedName>
</protein>